<evidence type="ECO:0000313" key="2">
    <source>
        <dbReference type="Proteomes" id="UP000502706"/>
    </source>
</evidence>
<proteinExistence type="predicted"/>
<dbReference type="AlphaFoldDB" id="A0A6G8PSN5"/>
<gene>
    <name evidence="1" type="ORF">GBA65_02150</name>
</gene>
<keyword evidence="2" id="KW-1185">Reference proteome</keyword>
<dbReference type="EMBL" id="CP045121">
    <property type="protein sequence ID" value="QIN77499.1"/>
    <property type="molecule type" value="Genomic_DNA"/>
</dbReference>
<evidence type="ECO:0000313" key="1">
    <source>
        <dbReference type="EMBL" id="QIN77499.1"/>
    </source>
</evidence>
<dbReference type="RefSeq" id="WP_166395180.1">
    <property type="nucleotide sequence ID" value="NZ_CP045121.1"/>
</dbReference>
<sequence length="239" mass="26370">MDVEEPWVEQALSGGCIADTSLLSNFVNTGYAHLLDRLLGGPVFLSPSVLDDQEAIPPLDPLDAEPSSEFLRPLYLSQFPGNEPYKPWASYIRAFALGKGTTWQTAAPTTSELALASTFRSKKIRNEVRRRCPDVRGRIELDAGEAEAAAVAASRGFAFLVDDRAAVQLVRCLYPGVPVLRTCGLLAHAVRKGHLPCDEAADLFNRRLAREMGFYASRRDAGVKQRLRLRCGPPRCIWE</sequence>
<name>A0A6G8PSN5_9ACTN</name>
<dbReference type="Proteomes" id="UP000502706">
    <property type="component" value="Chromosome"/>
</dbReference>
<accession>A0A6G8PSN5</accession>
<dbReference type="KEGG" id="rmar:GBA65_02150"/>
<reference evidence="1 2" key="1">
    <citation type="submission" date="2019-10" db="EMBL/GenBank/DDBJ databases">
        <title>Rubrobacter sp nov SCSIO 52915 isolated from a deep-sea sediment in the South China Sea.</title>
        <authorList>
            <person name="Chen R.W."/>
        </authorList>
    </citation>
    <scope>NUCLEOTIDE SEQUENCE [LARGE SCALE GENOMIC DNA]</scope>
    <source>
        <strain evidence="1 2">SCSIO 52915</strain>
    </source>
</reference>
<organism evidence="1 2">
    <name type="scientific">Rubrobacter marinus</name>
    <dbReference type="NCBI Taxonomy" id="2653852"/>
    <lineage>
        <taxon>Bacteria</taxon>
        <taxon>Bacillati</taxon>
        <taxon>Actinomycetota</taxon>
        <taxon>Rubrobacteria</taxon>
        <taxon>Rubrobacterales</taxon>
        <taxon>Rubrobacteraceae</taxon>
        <taxon>Rubrobacter</taxon>
    </lineage>
</organism>
<protein>
    <submittedName>
        <fullName evidence="1">Uncharacterized protein</fullName>
    </submittedName>
</protein>